<dbReference type="OrthoDB" id="8242654at2"/>
<dbReference type="RefSeq" id="WP_018643581.1">
    <property type="nucleotide sequence ID" value="NZ_VLLA01000008.1"/>
</dbReference>
<comment type="caution">
    <text evidence="1">The sequence shown here is derived from an EMBL/GenBank/DDBJ whole genome shotgun (WGS) entry which is preliminary data.</text>
</comment>
<organism evidence="1 2">
    <name type="scientific">Bradyrhizobium huanghuaihaiense</name>
    <dbReference type="NCBI Taxonomy" id="990078"/>
    <lineage>
        <taxon>Bacteria</taxon>
        <taxon>Pseudomonadati</taxon>
        <taxon>Pseudomonadota</taxon>
        <taxon>Alphaproteobacteria</taxon>
        <taxon>Hyphomicrobiales</taxon>
        <taxon>Nitrobacteraceae</taxon>
        <taxon>Bradyrhizobium</taxon>
    </lineage>
</organism>
<dbReference type="EMBL" id="VLLA01000008">
    <property type="protein sequence ID" value="TWI70528.1"/>
    <property type="molecule type" value="Genomic_DNA"/>
</dbReference>
<sequence>MLKSIVSAVGAALRAVFALAGGVLSVPGRLAAALFGGGSAPPAEDTPAVQDLVARLAAADAEEQDNWKRIADAIWHWCVESLIADGPVAVPSWLPRPVKAWLPGLTANEAETIVSAEKQAIQAHVRGLYGLPGVRKVQTLAPVKEWAPEPAQRQPAPVFAVDATCEAARRPA</sequence>
<evidence type="ECO:0000313" key="2">
    <source>
        <dbReference type="Proteomes" id="UP000316291"/>
    </source>
</evidence>
<proteinExistence type="predicted"/>
<keyword evidence="2" id="KW-1185">Reference proteome</keyword>
<gene>
    <name evidence="1" type="ORF">IQ16_03701</name>
</gene>
<accession>A0A562RN83</accession>
<dbReference type="Proteomes" id="UP000316291">
    <property type="component" value="Unassembled WGS sequence"/>
</dbReference>
<protein>
    <submittedName>
        <fullName evidence="1">Uncharacterized protein</fullName>
    </submittedName>
</protein>
<dbReference type="AlphaFoldDB" id="A0A562RN83"/>
<reference evidence="1 2" key="1">
    <citation type="journal article" date="2015" name="Stand. Genomic Sci.">
        <title>Genomic Encyclopedia of Bacterial and Archaeal Type Strains, Phase III: the genomes of soil and plant-associated and newly described type strains.</title>
        <authorList>
            <person name="Whitman W.B."/>
            <person name="Woyke T."/>
            <person name="Klenk H.P."/>
            <person name="Zhou Y."/>
            <person name="Lilburn T.G."/>
            <person name="Beck B.J."/>
            <person name="De Vos P."/>
            <person name="Vandamme P."/>
            <person name="Eisen J.A."/>
            <person name="Garrity G."/>
            <person name="Hugenholtz P."/>
            <person name="Kyrpides N.C."/>
        </authorList>
    </citation>
    <scope>NUCLEOTIDE SEQUENCE [LARGE SCALE GENOMIC DNA]</scope>
    <source>
        <strain evidence="1 2">CGMCC 1.10948</strain>
    </source>
</reference>
<name>A0A562RN83_9BRAD</name>
<evidence type="ECO:0000313" key="1">
    <source>
        <dbReference type="EMBL" id="TWI70528.1"/>
    </source>
</evidence>